<evidence type="ECO:0000313" key="2">
    <source>
        <dbReference type="EMBL" id="RPA85096.1"/>
    </source>
</evidence>
<keyword evidence="1" id="KW-1133">Transmembrane helix</keyword>
<evidence type="ECO:0000256" key="1">
    <source>
        <dbReference type="SAM" id="Phobius"/>
    </source>
</evidence>
<dbReference type="Proteomes" id="UP000275078">
    <property type="component" value="Unassembled WGS sequence"/>
</dbReference>
<dbReference type="AlphaFoldDB" id="A0A3N4IHJ7"/>
<accession>A0A3N4IHJ7</accession>
<gene>
    <name evidence="2" type="ORF">BJ508DRAFT_13024</name>
</gene>
<reference evidence="2 3" key="1">
    <citation type="journal article" date="2018" name="Nat. Ecol. Evol.">
        <title>Pezizomycetes genomes reveal the molecular basis of ectomycorrhizal truffle lifestyle.</title>
        <authorList>
            <person name="Murat C."/>
            <person name="Payen T."/>
            <person name="Noel B."/>
            <person name="Kuo A."/>
            <person name="Morin E."/>
            <person name="Chen J."/>
            <person name="Kohler A."/>
            <person name="Krizsan K."/>
            <person name="Balestrini R."/>
            <person name="Da Silva C."/>
            <person name="Montanini B."/>
            <person name="Hainaut M."/>
            <person name="Levati E."/>
            <person name="Barry K.W."/>
            <person name="Belfiori B."/>
            <person name="Cichocki N."/>
            <person name="Clum A."/>
            <person name="Dockter R.B."/>
            <person name="Fauchery L."/>
            <person name="Guy J."/>
            <person name="Iotti M."/>
            <person name="Le Tacon F."/>
            <person name="Lindquist E.A."/>
            <person name="Lipzen A."/>
            <person name="Malagnac F."/>
            <person name="Mello A."/>
            <person name="Molinier V."/>
            <person name="Miyauchi S."/>
            <person name="Poulain J."/>
            <person name="Riccioni C."/>
            <person name="Rubini A."/>
            <person name="Sitrit Y."/>
            <person name="Splivallo R."/>
            <person name="Traeger S."/>
            <person name="Wang M."/>
            <person name="Zifcakova L."/>
            <person name="Wipf D."/>
            <person name="Zambonelli A."/>
            <person name="Paolocci F."/>
            <person name="Nowrousian M."/>
            <person name="Ottonello S."/>
            <person name="Baldrian P."/>
            <person name="Spatafora J.W."/>
            <person name="Henrissat B."/>
            <person name="Nagy L.G."/>
            <person name="Aury J.M."/>
            <person name="Wincker P."/>
            <person name="Grigoriev I.V."/>
            <person name="Bonfante P."/>
            <person name="Martin F.M."/>
        </authorList>
    </citation>
    <scope>NUCLEOTIDE SEQUENCE [LARGE SCALE GENOMIC DNA]</scope>
    <source>
        <strain evidence="2 3">RN42</strain>
    </source>
</reference>
<sequence>MHLLHLFFFACFDKGGDVIPHIRCGLLFLLSLFIIVCYGVWCSGKWGILFFIFVFVYLGGFAYLGSALTFTCYRHGFCSFIKISFYSPRLFKLQYGESKFTFSMALMSSSHRVDRVHPLHPVVREKHRVALNVDTVSETLARNASS</sequence>
<organism evidence="2 3">
    <name type="scientific">Ascobolus immersus RN42</name>
    <dbReference type="NCBI Taxonomy" id="1160509"/>
    <lineage>
        <taxon>Eukaryota</taxon>
        <taxon>Fungi</taxon>
        <taxon>Dikarya</taxon>
        <taxon>Ascomycota</taxon>
        <taxon>Pezizomycotina</taxon>
        <taxon>Pezizomycetes</taxon>
        <taxon>Pezizales</taxon>
        <taxon>Ascobolaceae</taxon>
        <taxon>Ascobolus</taxon>
    </lineage>
</organism>
<dbReference type="EMBL" id="ML119655">
    <property type="protein sequence ID" value="RPA85096.1"/>
    <property type="molecule type" value="Genomic_DNA"/>
</dbReference>
<name>A0A3N4IHJ7_ASCIM</name>
<evidence type="ECO:0000313" key="3">
    <source>
        <dbReference type="Proteomes" id="UP000275078"/>
    </source>
</evidence>
<keyword evidence="3" id="KW-1185">Reference proteome</keyword>
<feature type="transmembrane region" description="Helical" evidence="1">
    <location>
        <begin position="48"/>
        <end position="70"/>
    </location>
</feature>
<keyword evidence="1" id="KW-0812">Transmembrane</keyword>
<protein>
    <submittedName>
        <fullName evidence="2">Uncharacterized protein</fullName>
    </submittedName>
</protein>
<keyword evidence="1" id="KW-0472">Membrane</keyword>
<feature type="transmembrane region" description="Helical" evidence="1">
    <location>
        <begin position="20"/>
        <end position="41"/>
    </location>
</feature>
<proteinExistence type="predicted"/>